<keyword evidence="4" id="KW-0548">Nucleotidyltransferase</keyword>
<dbReference type="AlphaFoldDB" id="F4J6J5"/>
<keyword evidence="4" id="KW-0695">RNA-directed DNA polymerase</keyword>
<dbReference type="iPTMnet" id="F4J6J5"/>
<dbReference type="HOGENOM" id="CLU_372732_0_0_1"/>
<dbReference type="PaxDb" id="3702-AT3G24255.1"/>
<evidence type="ECO:0000313" key="5">
    <source>
        <dbReference type="Proteomes" id="UP000006548"/>
    </source>
</evidence>
<dbReference type="TAIR" id="AT3G24255"/>
<reference evidence="4 5" key="1">
    <citation type="journal article" date="2000" name="Nature">
        <title>Sequence and analysis of chromosome 3 of the plant Arabidopsis thaliana.</title>
        <authorList>
            <consortium name="European Union Chromosome 3 Arabidopsis Sequencing Consortium"/>
            <consortium name="Institute for Genomic Research"/>
            <consortium name="Kazusa DNA Research Institute"/>
            <person name="Salanoubat M."/>
            <person name="Lemcke K."/>
            <person name="Rieger M."/>
            <person name="Ansorge W."/>
            <person name="Unseld M."/>
            <person name="Fartmann B."/>
            <person name="Valle G."/>
            <person name="Blocker H."/>
            <person name="Perez-Alonso M."/>
            <person name="Obermaier B."/>
            <person name="Delseny M."/>
            <person name="Boutry M."/>
            <person name="Grivell L.A."/>
            <person name="Mache R."/>
            <person name="Puigdomenech P."/>
            <person name="De Simone V."/>
            <person name="Choisne N."/>
            <person name="Artiguenave F."/>
            <person name="Robert C."/>
            <person name="Brottier P."/>
            <person name="Wincker P."/>
            <person name="Cattolico L."/>
            <person name="Weissenbach J."/>
            <person name="Saurin W."/>
            <person name="Quetier F."/>
            <person name="Schafer M."/>
            <person name="Muller-Auer S."/>
            <person name="Gabel C."/>
            <person name="Fuchs M."/>
            <person name="Benes V."/>
            <person name="Wurmbach E."/>
            <person name="Drzonek H."/>
            <person name="Erfle H."/>
            <person name="Jordan N."/>
            <person name="Bangert S."/>
            <person name="Wiedelmann R."/>
            <person name="Kranz H."/>
            <person name="Voss H."/>
            <person name="Holland R."/>
            <person name="Brandt P."/>
            <person name="Nyakatura G."/>
            <person name="Vezzi A."/>
            <person name="D'Angelo M."/>
            <person name="Pallavicini A."/>
            <person name="Toppo S."/>
            <person name="Simionati B."/>
            <person name="Conrad A."/>
            <person name="Hornischer K."/>
            <person name="Kauer G."/>
            <person name="Lohnert T.H."/>
            <person name="Nordsiek G."/>
            <person name="Reichelt J."/>
            <person name="Scharfe M."/>
            <person name="Schon O."/>
            <person name="Bargues M."/>
            <person name="Terol J."/>
            <person name="Climent J."/>
            <person name="Navarro P."/>
            <person name="Collado C."/>
            <person name="Perez-Perez A."/>
            <person name="Ottenwalder B."/>
            <person name="Duchemin D."/>
            <person name="Cooke R."/>
            <person name="Laudie M."/>
            <person name="Berger-Llauro C."/>
            <person name="Purnelle B."/>
            <person name="Masuy D."/>
            <person name="de Haan M."/>
            <person name="Maarse A.C."/>
            <person name="Alcaraz J.P."/>
            <person name="Cottet A."/>
            <person name="Casacuberta E."/>
            <person name="Monfort A."/>
            <person name="Argiriou A."/>
            <person name="flores M."/>
            <person name="Liguori R."/>
            <person name="Vitale D."/>
            <person name="Mannhaupt G."/>
            <person name="Haase D."/>
            <person name="Schoof H."/>
            <person name="Rudd S."/>
            <person name="Zaccaria P."/>
            <person name="Mewes H.W."/>
            <person name="Mayer K.F."/>
            <person name="Kaul S."/>
            <person name="Town C.D."/>
            <person name="Koo H.L."/>
            <person name="Tallon L.J."/>
            <person name="Jenkins J."/>
            <person name="Rooney T."/>
            <person name="Rizzo M."/>
            <person name="Walts A."/>
            <person name="Utterback T."/>
            <person name="Fujii C.Y."/>
            <person name="Shea T.P."/>
            <person name="Creasy T.H."/>
            <person name="Haas B."/>
            <person name="Maiti R."/>
            <person name="Wu D."/>
            <person name="Peterson J."/>
            <person name="Van Aken S."/>
            <person name="Pai G."/>
            <person name="Militscher J."/>
            <person name="Sellers P."/>
            <person name="Gill J.E."/>
            <person name="Feldblyum T.V."/>
            <person name="Preuss D."/>
            <person name="Lin X."/>
            <person name="Nierman W.C."/>
            <person name="Salzberg S.L."/>
            <person name="White O."/>
            <person name="Venter J.C."/>
            <person name="Fraser C.M."/>
            <person name="Kaneko T."/>
            <person name="Nakamura Y."/>
            <person name="Sato S."/>
            <person name="Kato T."/>
            <person name="Asamizu E."/>
            <person name="Sasamoto S."/>
            <person name="Kimura T."/>
            <person name="Idesawa K."/>
            <person name="Kawashima K."/>
            <person name="Kishida Y."/>
            <person name="Kiyokawa C."/>
            <person name="Kohara M."/>
            <person name="Matsumoto M."/>
            <person name="Matsuno A."/>
            <person name="Muraki A."/>
            <person name="Nakayama S."/>
            <person name="Nakazaki N."/>
            <person name="Shinpo S."/>
            <person name="Takeuchi C."/>
            <person name="Wada T."/>
            <person name="Watanabe A."/>
            <person name="Yamada M."/>
            <person name="Yasuda M."/>
            <person name="Tabata S."/>
        </authorList>
    </citation>
    <scope>NUCLEOTIDE SEQUENCE [LARGE SCALE GENOMIC DNA]</scope>
    <source>
        <strain evidence="5">cv. Columbia</strain>
    </source>
</reference>
<feature type="domain" description="Reverse transcriptase zinc-binding" evidence="2">
    <location>
        <begin position="266"/>
        <end position="348"/>
    </location>
</feature>
<keyword evidence="1" id="KW-0175">Coiled coil</keyword>
<keyword evidence="4" id="KW-0808">Transferase</keyword>
<protein>
    <submittedName>
        <fullName evidence="4">RNA-directed DNA polymerase (Reverse transcriptase)-related family protein</fullName>
    </submittedName>
</protein>
<dbReference type="InterPro" id="IPR026960">
    <property type="entry name" value="RVT-Znf"/>
</dbReference>
<dbReference type="GO" id="GO:0003964">
    <property type="term" value="F:RNA-directed DNA polymerase activity"/>
    <property type="evidence" value="ECO:0007669"/>
    <property type="project" value="UniProtKB-KW"/>
</dbReference>
<dbReference type="PhylomeDB" id="F4J6J5"/>
<dbReference type="PANTHER" id="PTHR36037">
    <property type="entry name" value="RNA-DIRECTED DNA POLYMERASE (REVERSE TRANSCRIPTASE)-RELATED FAMILY PROTEIN"/>
    <property type="match status" value="1"/>
</dbReference>
<keyword evidence="5" id="KW-1185">Reference proteome</keyword>
<evidence type="ECO:0000259" key="2">
    <source>
        <dbReference type="Pfam" id="PF13966"/>
    </source>
</evidence>
<evidence type="ECO:0000256" key="1">
    <source>
        <dbReference type="SAM" id="Coils"/>
    </source>
</evidence>
<dbReference type="ProteomicsDB" id="200034"/>
<dbReference type="EMBL" id="CP002686">
    <property type="protein sequence ID" value="AEE76880.1"/>
    <property type="molecule type" value="Genomic_DNA"/>
</dbReference>
<dbReference type="ExpressionAtlas" id="F4J6J5">
    <property type="expression patterns" value="baseline and differential"/>
</dbReference>
<proteinExistence type="predicted"/>
<evidence type="ECO:0000313" key="4">
    <source>
        <dbReference type="EMBL" id="AEE76880.1"/>
    </source>
</evidence>
<dbReference type="PANTHER" id="PTHR36037:SF1">
    <property type="entry name" value="RNA-DIRECTED DNA POLYMERASE (REVERSE TRANSCRIPTASE)-RELATED FAMILY PROTEIN"/>
    <property type="match status" value="1"/>
</dbReference>
<name>F4J6J5_ARATH</name>
<feature type="coiled-coil region" evidence="1">
    <location>
        <begin position="404"/>
        <end position="431"/>
    </location>
</feature>
<dbReference type="Pfam" id="PF13966">
    <property type="entry name" value="zf-RVT"/>
    <property type="match status" value="1"/>
</dbReference>
<evidence type="ECO:0000313" key="3">
    <source>
        <dbReference type="Araport" id="AT3G24255"/>
    </source>
</evidence>
<accession>F4J6J5</accession>
<dbReference type="GeneID" id="822013"/>
<dbReference type="Proteomes" id="UP000006548">
    <property type="component" value="Chromosome 3"/>
</dbReference>
<reference evidence="5" key="2">
    <citation type="journal article" date="2017" name="Plant J.">
        <title>Araport11: a complete reannotation of the Arabidopsis thaliana reference genome.</title>
        <authorList>
            <person name="Cheng C.Y."/>
            <person name="Krishnakumar V."/>
            <person name="Chan A.P."/>
            <person name="Thibaud-Nissen F."/>
            <person name="Schobel S."/>
            <person name="Town C.D."/>
        </authorList>
    </citation>
    <scope>GENOME REANNOTATION</scope>
    <source>
        <strain evidence="5">cv. Columbia</strain>
    </source>
</reference>
<organism evidence="4 5">
    <name type="scientific">Arabidopsis thaliana</name>
    <name type="common">Mouse-ear cress</name>
    <dbReference type="NCBI Taxonomy" id="3702"/>
    <lineage>
        <taxon>Eukaryota</taxon>
        <taxon>Viridiplantae</taxon>
        <taxon>Streptophyta</taxon>
        <taxon>Embryophyta</taxon>
        <taxon>Tracheophyta</taxon>
        <taxon>Spermatophyta</taxon>
        <taxon>Magnoliopsida</taxon>
        <taxon>eudicotyledons</taxon>
        <taxon>Gunneridae</taxon>
        <taxon>Pentapetalae</taxon>
        <taxon>rosids</taxon>
        <taxon>malvids</taxon>
        <taxon>Brassicales</taxon>
        <taxon>Brassicaceae</taxon>
        <taxon>Camelineae</taxon>
        <taxon>Arabidopsis</taxon>
    </lineage>
</organism>
<gene>
    <name evidence="3 4" type="ordered locus">At3g24255</name>
</gene>
<sequence>MAGVKDNDKADILHSFPFASGALPVRYLGLPLLTKKMTTSDYGPLVEKIRVRIGKWTARHLSFAGRLQLISSVIHSLTNFWMSAFRLPSACIKEIDSICSSFLWSGPELNTKKAKVAWSDVCTPKDEGGLGIRSLKEANKGSFWSISGNTTLGSWMWKKILKHRALASGFVKHDIHNGSNTSFWFDNWSKIGRLIDVTGHRGCIDMGITLHASVAEAVVNHRPRRHRHDTLLRIEDVIAEVRHQGLTSGEDTVRWKGNGDIFKPCFNTKETWAATREPKLKVNWYKGVWFSHATPKYSVLAWIAIKNRLTTGDRMLSWNAGADSSCVLCHHLVETRDHLFFTCPYSAEVPFLTRYTFQLTLHSLWKERNGRRHGEVPQAAAQMMKYESQIMVKLSDGNLTDAYLEYLRNELQSVEAESAKVSEEIERLSQSHALDSSRLQRDLEGLLLSLDSMSSQDVEKSKENQPSSSSMEVCEVIDDDKFKMFELENQMEEKRMILKSLEDLDSLRKRFDAAEQVEDALTGLKVLEFDGNFIRLQLRTYIQKLDGFLGQHKFDHITEPSELIHELLIYLKDKTTEITKFEMFPNDIYIGDIIEAADSFRQVRLHSAVLDTRSSVQWVVAKVQDKIISTTLRKDFVMSSKTIRYTFEYYDKDETIVAHIAGGIDAFLKVSDGWPLLNTPLKLASLKNSDNQSKGFSLSLISKLEELANSLDLETRQNLSGFMDAVEKILVQQTREELKSNESSQK</sequence>
<dbReference type="eggNOG" id="KOG1075">
    <property type="taxonomic scope" value="Eukaryota"/>
</dbReference>
<dbReference type="Araport" id="AT3G24255"/>
<dbReference type="RefSeq" id="NP_189068.2">
    <property type="nucleotide sequence ID" value="NM_113331.3"/>
</dbReference>